<comment type="caution">
    <text evidence="1">The sequence shown here is derived from an EMBL/GenBank/DDBJ whole genome shotgun (WGS) entry which is preliminary data.</text>
</comment>
<dbReference type="SUPFAM" id="SSF63829">
    <property type="entry name" value="Calcium-dependent phosphotriesterase"/>
    <property type="match status" value="1"/>
</dbReference>
<proteinExistence type="predicted"/>
<dbReference type="Proteomes" id="UP001165653">
    <property type="component" value="Unassembled WGS sequence"/>
</dbReference>
<dbReference type="RefSeq" id="WP_264509975.1">
    <property type="nucleotide sequence ID" value="NZ_JAPDDR010000001.1"/>
</dbReference>
<reference evidence="1" key="1">
    <citation type="submission" date="2022-10" db="EMBL/GenBank/DDBJ databases">
        <title>Luteolibacter sp. GHJ8, whole genome shotgun sequencing project.</title>
        <authorList>
            <person name="Zhao G."/>
            <person name="Shen L."/>
        </authorList>
    </citation>
    <scope>NUCLEOTIDE SEQUENCE</scope>
    <source>
        <strain evidence="1">GHJ8</strain>
    </source>
</reference>
<evidence type="ECO:0000313" key="2">
    <source>
        <dbReference type="Proteomes" id="UP001165653"/>
    </source>
</evidence>
<gene>
    <name evidence="1" type="ORF">OJ996_00310</name>
</gene>
<protein>
    <submittedName>
        <fullName evidence="1">Uncharacterized protein</fullName>
    </submittedName>
</protein>
<organism evidence="1 2">
    <name type="scientific">Luteolibacter rhizosphaerae</name>
    <dbReference type="NCBI Taxonomy" id="2989719"/>
    <lineage>
        <taxon>Bacteria</taxon>
        <taxon>Pseudomonadati</taxon>
        <taxon>Verrucomicrobiota</taxon>
        <taxon>Verrucomicrobiia</taxon>
        <taxon>Verrucomicrobiales</taxon>
        <taxon>Verrucomicrobiaceae</taxon>
        <taxon>Luteolibacter</taxon>
    </lineage>
</organism>
<sequence length="797" mass="87628">MIASRFNLVLLALLTASRAEPVQLSGIYPELAFFNNEGECGTGAVVPWADRLWVVTYAPHSPTGSSDKLYEITPGLEQIVRSESIGGTPANRMIHPETKQLFIGPYAIDADREVRVIPYSKMYGRPTGNARHLTDPAGKIYYATMEEGIYEVDVKTLAITELWRDEQLKDGRKAKLPGYHGKGLYSGQGRLIYANNGDHAKSALTDPATPSGVLAEWDGKSGDWQLVRRNQFTEVTGPGGITGNASAAEDPVWSIGWDHRSLILMCLHGGQWHLYRLPKGSHSYDGAHGWNTEWPRIREIGEGDFLMTMHGTFWKFPRNFTPANSAGIAPRSNYLKVIGDFCRWGDRLVFGCDDTAKMEFLNKRAAKGEIAGPQSQSNLWFTAPDRLDDLGPVIGRGAVWSRDLVEAGKPSDPYLFSGYDRKGLHLARAAVSGPVTVSVEIDEKGDGVWKKVREIGLEGGYCWTDLSDLKGAWVRLVSSAPIDEAMAVFQFSNEDRRGESADPIFEGLARSGDSDLRGGLVRARSDNKRTLALLATKDGDETGAYELGADLKLRRSEEADLAAHTRKHTAIPQGGLVQDAASILYTDDKGRRWRFPAHGPAEASRLGDARICREVATERDLFHAGGTFYELPAENAGGFAKARAIATGDFLVHDFCSYRGLFIMTGIAEGQGKGNPHIIRSEDGLASLWAGAIDDIWKIGKPRGRGGPWKDSAVKAGQASDPYLMTGFDRKSLVLTSARLVNITAEVDLNGDGHWVPYRTFEVNGTETHDFPAAFQAYWIRFRSDKDAELSAQLNYR</sequence>
<keyword evidence="2" id="KW-1185">Reference proteome</keyword>
<name>A0ABT3FWM9_9BACT</name>
<accession>A0ABT3FWM9</accession>
<dbReference type="EMBL" id="JAPDDR010000001">
    <property type="protein sequence ID" value="MCW1911995.1"/>
    <property type="molecule type" value="Genomic_DNA"/>
</dbReference>
<evidence type="ECO:0000313" key="1">
    <source>
        <dbReference type="EMBL" id="MCW1911995.1"/>
    </source>
</evidence>